<gene>
    <name evidence="2" type="ORF">J5Y03_19040</name>
</gene>
<evidence type="ECO:0000259" key="1">
    <source>
        <dbReference type="Pfam" id="PF00903"/>
    </source>
</evidence>
<accession>A0A940SKM7</accession>
<keyword evidence="3" id="KW-1185">Reference proteome</keyword>
<dbReference type="InterPro" id="IPR029068">
    <property type="entry name" value="Glyas_Bleomycin-R_OHBP_Dase"/>
</dbReference>
<evidence type="ECO:0000313" key="2">
    <source>
        <dbReference type="EMBL" id="MBP0727250.1"/>
    </source>
</evidence>
<sequence>MSLAKQISSSLTVLLVSDLESSKTFYKEKLNCEVTEWWAIRDGFTGLAVKLLQANSPDDVNPNKPSKGSNVGIDVYCYVENWAALDALYQEFTAKEVSIAIEPWIDESGGPWKEFAIKDIDGYCIAFGGVDGNRD</sequence>
<reference evidence="2" key="1">
    <citation type="submission" date="2021-04" db="EMBL/GenBank/DDBJ databases">
        <title>Genome seq and assembly of Bacillus sp.</title>
        <authorList>
            <person name="Chhetri G."/>
        </authorList>
    </citation>
    <scope>NUCLEOTIDE SEQUENCE</scope>
    <source>
        <strain evidence="2">RG28</strain>
    </source>
</reference>
<dbReference type="SUPFAM" id="SSF54593">
    <property type="entry name" value="Glyoxalase/Bleomycin resistance protein/Dihydroxybiphenyl dioxygenase"/>
    <property type="match status" value="1"/>
</dbReference>
<feature type="domain" description="Glyoxalase/fosfomycin resistance/dioxygenase" evidence="1">
    <location>
        <begin position="12"/>
        <end position="126"/>
    </location>
</feature>
<dbReference type="AlphaFoldDB" id="A0A940SKM7"/>
<dbReference type="Proteomes" id="UP000682134">
    <property type="component" value="Unassembled WGS sequence"/>
</dbReference>
<dbReference type="RefSeq" id="WP_209407586.1">
    <property type="nucleotide sequence ID" value="NZ_JAGIYQ010000021.1"/>
</dbReference>
<dbReference type="Pfam" id="PF00903">
    <property type="entry name" value="Glyoxalase"/>
    <property type="match status" value="1"/>
</dbReference>
<protein>
    <submittedName>
        <fullName evidence="2">VOC family protein</fullName>
    </submittedName>
</protein>
<proteinExistence type="predicted"/>
<dbReference type="Gene3D" id="3.10.180.10">
    <property type="entry name" value="2,3-Dihydroxybiphenyl 1,2-Dioxygenase, domain 1"/>
    <property type="match status" value="1"/>
</dbReference>
<evidence type="ECO:0000313" key="3">
    <source>
        <dbReference type="Proteomes" id="UP000682134"/>
    </source>
</evidence>
<comment type="caution">
    <text evidence="2">The sequence shown here is derived from an EMBL/GenBank/DDBJ whole genome shotgun (WGS) entry which is preliminary data.</text>
</comment>
<organism evidence="2 3">
    <name type="scientific">Gottfriedia endophytica</name>
    <dbReference type="NCBI Taxonomy" id="2820819"/>
    <lineage>
        <taxon>Bacteria</taxon>
        <taxon>Bacillati</taxon>
        <taxon>Bacillota</taxon>
        <taxon>Bacilli</taxon>
        <taxon>Bacillales</taxon>
        <taxon>Bacillaceae</taxon>
        <taxon>Gottfriedia</taxon>
    </lineage>
</organism>
<dbReference type="EMBL" id="JAGIYQ010000021">
    <property type="protein sequence ID" value="MBP0727250.1"/>
    <property type="molecule type" value="Genomic_DNA"/>
</dbReference>
<dbReference type="InterPro" id="IPR004360">
    <property type="entry name" value="Glyas_Fos-R_dOase_dom"/>
</dbReference>
<name>A0A940SKM7_9BACI</name>